<feature type="transmembrane region" description="Helical" evidence="1">
    <location>
        <begin position="38"/>
        <end position="57"/>
    </location>
</feature>
<dbReference type="AlphaFoldDB" id="A0A3B7R3N6"/>
<gene>
    <name evidence="2" type="ORF">D3Y59_13765</name>
</gene>
<proteinExistence type="predicted"/>
<keyword evidence="1" id="KW-1133">Transmembrane helix</keyword>
<dbReference type="OrthoDB" id="332088at2"/>
<name>A0A3B7R3N6_9BACT</name>
<keyword evidence="1" id="KW-0812">Transmembrane</keyword>
<protein>
    <submittedName>
        <fullName evidence="2">Uncharacterized protein</fullName>
    </submittedName>
</protein>
<organism evidence="2 3">
    <name type="scientific">Hymenobacter oligotrophus</name>
    <dbReference type="NCBI Taxonomy" id="2319843"/>
    <lineage>
        <taxon>Bacteria</taxon>
        <taxon>Pseudomonadati</taxon>
        <taxon>Bacteroidota</taxon>
        <taxon>Cytophagia</taxon>
        <taxon>Cytophagales</taxon>
        <taxon>Hymenobacteraceae</taxon>
        <taxon>Hymenobacter</taxon>
    </lineage>
</organism>
<evidence type="ECO:0000313" key="2">
    <source>
        <dbReference type="EMBL" id="AYA38013.1"/>
    </source>
</evidence>
<sequence>MKELGLGLLLVGLVSLVLPFVGMKFMFLSWIEQWGETTAWLIRGGVTLLGLALWLAFRNRGEA</sequence>
<keyword evidence="3" id="KW-1185">Reference proteome</keyword>
<reference evidence="2 3" key="1">
    <citation type="submission" date="2018-09" db="EMBL/GenBank/DDBJ databases">
        <title>Hymenobacter medium sp. nov., isolated from R2A medium.</title>
        <authorList>
            <person name="Yingchao G."/>
        </authorList>
    </citation>
    <scope>NUCLEOTIDE SEQUENCE [LARGE SCALE GENOMIC DNA]</scope>
    <source>
        <strain evidence="3">sh-6</strain>
    </source>
</reference>
<keyword evidence="1" id="KW-0472">Membrane</keyword>
<dbReference type="Proteomes" id="UP000262802">
    <property type="component" value="Chromosome"/>
</dbReference>
<evidence type="ECO:0000256" key="1">
    <source>
        <dbReference type="SAM" id="Phobius"/>
    </source>
</evidence>
<accession>A0A3B7R3N6</accession>
<dbReference type="KEGG" id="hyh:D3Y59_13765"/>
<dbReference type="EMBL" id="CP032317">
    <property type="protein sequence ID" value="AYA38013.1"/>
    <property type="molecule type" value="Genomic_DNA"/>
</dbReference>
<evidence type="ECO:0000313" key="3">
    <source>
        <dbReference type="Proteomes" id="UP000262802"/>
    </source>
</evidence>
<dbReference type="RefSeq" id="WP_119445565.1">
    <property type="nucleotide sequence ID" value="NZ_CP032317.1"/>
</dbReference>